<dbReference type="EMBL" id="JAPFFK010000019">
    <property type="protein sequence ID" value="KAJ6684574.1"/>
    <property type="molecule type" value="Genomic_DNA"/>
</dbReference>
<dbReference type="OrthoDB" id="10555027at2759"/>
<name>A0A9Q0SNS8_SALPP</name>
<gene>
    <name evidence="1" type="ORF">OIU79_014837</name>
</gene>
<comment type="caution">
    <text evidence="1">The sequence shown here is derived from an EMBL/GenBank/DDBJ whole genome shotgun (WGS) entry which is preliminary data.</text>
</comment>
<keyword evidence="2" id="KW-1185">Reference proteome</keyword>
<organism evidence="1 2">
    <name type="scientific">Salix purpurea</name>
    <name type="common">Purple osier willow</name>
    <dbReference type="NCBI Taxonomy" id="77065"/>
    <lineage>
        <taxon>Eukaryota</taxon>
        <taxon>Viridiplantae</taxon>
        <taxon>Streptophyta</taxon>
        <taxon>Embryophyta</taxon>
        <taxon>Tracheophyta</taxon>
        <taxon>Spermatophyta</taxon>
        <taxon>Magnoliopsida</taxon>
        <taxon>eudicotyledons</taxon>
        <taxon>Gunneridae</taxon>
        <taxon>Pentapetalae</taxon>
        <taxon>rosids</taxon>
        <taxon>fabids</taxon>
        <taxon>Malpighiales</taxon>
        <taxon>Salicaceae</taxon>
        <taxon>Saliceae</taxon>
        <taxon>Salix</taxon>
    </lineage>
</organism>
<evidence type="ECO:0000313" key="2">
    <source>
        <dbReference type="Proteomes" id="UP001151532"/>
    </source>
</evidence>
<accession>A0A9Q0SNS8</accession>
<evidence type="ECO:0000313" key="1">
    <source>
        <dbReference type="EMBL" id="KAJ6684574.1"/>
    </source>
</evidence>
<proteinExistence type="predicted"/>
<sequence>MGTLANPVIVVHISDVELKVKDSWENGVCVFDKLGIVIPGDLKQRIMAIPIPTVSDLQSFLAWSAGFGGCNMHISGTPADHFVVGFTGFETNLLPREGNACANFMAKLGATKSTHLKIWDSPPPPPGTSHLPWAMARKALHFELQKETPLPGIEPGSPA</sequence>
<reference evidence="1" key="2">
    <citation type="journal article" date="2023" name="Int. J. Mol. Sci.">
        <title>De Novo Assembly and Annotation of 11 Diverse Shrub Willow (Salix) Genomes Reveals Novel Gene Organization in Sex-Linked Regions.</title>
        <authorList>
            <person name="Hyden B."/>
            <person name="Feng K."/>
            <person name="Yates T.B."/>
            <person name="Jawdy S."/>
            <person name="Cereghino C."/>
            <person name="Smart L.B."/>
            <person name="Muchero W."/>
        </authorList>
    </citation>
    <scope>NUCLEOTIDE SEQUENCE</scope>
    <source>
        <tissue evidence="1">Shoot tip</tissue>
    </source>
</reference>
<dbReference type="Proteomes" id="UP001151532">
    <property type="component" value="Chromosome 2"/>
</dbReference>
<protein>
    <submittedName>
        <fullName evidence="1">Uncharacterized protein</fullName>
    </submittedName>
</protein>
<dbReference type="AlphaFoldDB" id="A0A9Q0SNS8"/>
<reference evidence="1" key="1">
    <citation type="submission" date="2022-11" db="EMBL/GenBank/DDBJ databases">
        <authorList>
            <person name="Hyden B.L."/>
            <person name="Feng K."/>
            <person name="Yates T."/>
            <person name="Jawdy S."/>
            <person name="Smart L.B."/>
            <person name="Muchero W."/>
        </authorList>
    </citation>
    <scope>NUCLEOTIDE SEQUENCE</scope>
    <source>
        <tissue evidence="1">Shoot tip</tissue>
    </source>
</reference>